<dbReference type="GO" id="GO:0005886">
    <property type="term" value="C:plasma membrane"/>
    <property type="evidence" value="ECO:0007669"/>
    <property type="project" value="TreeGrafter"/>
</dbReference>
<organism evidence="8 9">
    <name type="scientific">Steinernema glaseri</name>
    <dbReference type="NCBI Taxonomy" id="37863"/>
    <lineage>
        <taxon>Eukaryota</taxon>
        <taxon>Metazoa</taxon>
        <taxon>Ecdysozoa</taxon>
        <taxon>Nematoda</taxon>
        <taxon>Chromadorea</taxon>
        <taxon>Rhabditida</taxon>
        <taxon>Tylenchina</taxon>
        <taxon>Panagrolaimomorpha</taxon>
        <taxon>Strongyloidoidea</taxon>
        <taxon>Steinernematidae</taxon>
        <taxon>Steinernema</taxon>
    </lineage>
</organism>
<comment type="subcellular location">
    <subcellularLocation>
        <location evidence="1">Membrane</location>
        <topology evidence="1">Multi-pass membrane protein</topology>
    </subcellularLocation>
</comment>
<evidence type="ECO:0000256" key="6">
    <source>
        <dbReference type="SAM" id="Phobius"/>
    </source>
</evidence>
<evidence type="ECO:0000256" key="4">
    <source>
        <dbReference type="ARBA" id="ARBA00022989"/>
    </source>
</evidence>
<dbReference type="GO" id="GO:0000271">
    <property type="term" value="P:polysaccharide biosynthetic process"/>
    <property type="evidence" value="ECO:0007669"/>
    <property type="project" value="InterPro"/>
</dbReference>
<dbReference type="InterPro" id="IPR007267">
    <property type="entry name" value="GtrA_DPMS_TM"/>
</dbReference>
<feature type="transmembrane region" description="Helical" evidence="6">
    <location>
        <begin position="74"/>
        <end position="96"/>
    </location>
</feature>
<evidence type="ECO:0000256" key="5">
    <source>
        <dbReference type="ARBA" id="ARBA00023136"/>
    </source>
</evidence>
<dbReference type="PANTHER" id="PTHR38459">
    <property type="entry name" value="PROPHAGE BACTOPRENOL-LINKED GLUCOSE TRANSLOCASE HOMOLOG"/>
    <property type="match status" value="1"/>
</dbReference>
<evidence type="ECO:0000256" key="1">
    <source>
        <dbReference type="ARBA" id="ARBA00004141"/>
    </source>
</evidence>
<evidence type="ECO:0000256" key="2">
    <source>
        <dbReference type="ARBA" id="ARBA00009399"/>
    </source>
</evidence>
<dbReference type="WBParaSite" id="L893_g7758.t1">
    <property type="protein sequence ID" value="L893_g7758.t1"/>
    <property type="gene ID" value="L893_g7758"/>
</dbReference>
<keyword evidence="3 6" id="KW-0812">Transmembrane</keyword>
<keyword evidence="8" id="KW-1185">Reference proteome</keyword>
<keyword evidence="4 6" id="KW-1133">Transmembrane helix</keyword>
<protein>
    <submittedName>
        <fullName evidence="9">GtrA domain-containing protein</fullName>
    </submittedName>
</protein>
<comment type="similarity">
    <text evidence="2">Belongs to the GtrA family.</text>
</comment>
<feature type="transmembrane region" description="Helical" evidence="6">
    <location>
        <begin position="102"/>
        <end position="120"/>
    </location>
</feature>
<dbReference type="PANTHER" id="PTHR38459:SF1">
    <property type="entry name" value="PROPHAGE BACTOPRENOL-LINKED GLUCOSE TRANSLOCASE HOMOLOG"/>
    <property type="match status" value="1"/>
</dbReference>
<reference evidence="9" key="1">
    <citation type="submission" date="2016-11" db="UniProtKB">
        <authorList>
            <consortium name="WormBaseParasite"/>
        </authorList>
    </citation>
    <scope>IDENTIFICATION</scope>
</reference>
<dbReference type="AlphaFoldDB" id="A0A1I8ANC4"/>
<proteinExistence type="inferred from homology"/>
<evidence type="ECO:0000313" key="9">
    <source>
        <dbReference type="WBParaSite" id="L893_g7758.t1"/>
    </source>
</evidence>
<feature type="transmembrane region" description="Helical" evidence="6">
    <location>
        <begin position="34"/>
        <end position="53"/>
    </location>
</feature>
<name>A0A1I8ANC4_9BILA</name>
<feature type="domain" description="GtrA/DPMS transmembrane" evidence="7">
    <location>
        <begin position="10"/>
        <end position="127"/>
    </location>
</feature>
<accession>A0A1I8ANC4</accession>
<sequence length="132" mass="14647">MPRLKELFLFGLAGTAGFLIDSAVLYALKGAMGLYLARAVSFLCAVLGTWLINRNLTFQHRSSQLSLGQEFIRYLTMMLLGGAVNYMAYALSIHYLPTVRDYPILGVALGSLAGMVINYLQMKLLLFKADHH</sequence>
<evidence type="ECO:0000256" key="3">
    <source>
        <dbReference type="ARBA" id="ARBA00022692"/>
    </source>
</evidence>
<feature type="transmembrane region" description="Helical" evidence="6">
    <location>
        <begin position="7"/>
        <end position="28"/>
    </location>
</feature>
<evidence type="ECO:0000259" key="7">
    <source>
        <dbReference type="Pfam" id="PF04138"/>
    </source>
</evidence>
<dbReference type="Proteomes" id="UP000095287">
    <property type="component" value="Unplaced"/>
</dbReference>
<dbReference type="Pfam" id="PF04138">
    <property type="entry name" value="GtrA_DPMS_TM"/>
    <property type="match status" value="1"/>
</dbReference>
<dbReference type="InterPro" id="IPR051401">
    <property type="entry name" value="GtrA_CellWall_Glycosyl"/>
</dbReference>
<evidence type="ECO:0000313" key="8">
    <source>
        <dbReference type="Proteomes" id="UP000095287"/>
    </source>
</evidence>
<keyword evidence="5 6" id="KW-0472">Membrane</keyword>